<comment type="caution">
    <text evidence="1">The sequence shown here is derived from an EMBL/GenBank/DDBJ whole genome shotgun (WGS) entry which is preliminary data.</text>
</comment>
<proteinExistence type="predicted"/>
<organism evidence="1 2">
    <name type="scientific">Leptospira inadai serovar Lyme str. 10</name>
    <dbReference type="NCBI Taxonomy" id="1049790"/>
    <lineage>
        <taxon>Bacteria</taxon>
        <taxon>Pseudomonadati</taxon>
        <taxon>Spirochaetota</taxon>
        <taxon>Spirochaetia</taxon>
        <taxon>Leptospirales</taxon>
        <taxon>Leptospiraceae</taxon>
        <taxon>Leptospira</taxon>
    </lineage>
</organism>
<gene>
    <name evidence="1" type="ORF">LEP1GSC047_1376</name>
</gene>
<dbReference type="AlphaFoldDB" id="V6HH55"/>
<evidence type="ECO:0000313" key="1">
    <source>
        <dbReference type="EMBL" id="EQA35460.1"/>
    </source>
</evidence>
<name>V6HH55_9LEPT</name>
<reference evidence="1 2" key="1">
    <citation type="submission" date="2013-05" db="EMBL/GenBank/DDBJ databases">
        <authorList>
            <person name="Harkins D.M."/>
            <person name="Durkin A.S."/>
            <person name="Brinkac L.M."/>
            <person name="Haft D.H."/>
            <person name="Selengut J.D."/>
            <person name="Sanka R."/>
            <person name="DePew J."/>
            <person name="Purushe J."/>
            <person name="Hartskeerl R.A."/>
            <person name="Ahmed A."/>
            <person name="van der Linden H."/>
            <person name="Goris M.G.A."/>
            <person name="Vinetz J.M."/>
            <person name="Sutton G.G."/>
            <person name="Nierman W.C."/>
            <person name="Fouts D.E."/>
        </authorList>
    </citation>
    <scope>NUCLEOTIDE SEQUENCE [LARGE SCALE GENOMIC DNA]</scope>
    <source>
        <strain evidence="1 2">10</strain>
    </source>
</reference>
<sequence>MGTSLINDPVLCMGLAARNSESYAVCHRDILYSPFLFRFFLMDRLTILLRFAHATLRVFWAPPALQDRAASGSRSHAHPSPFFHFSHAFILSGLGTEALRIPGAFRGLRTEWERNIDKRSFQALEKDSCVRVDSSSTQLPLERVCPLTDRTCAMLERQSFKL</sequence>
<dbReference type="Proteomes" id="UP000018719">
    <property type="component" value="Unassembled WGS sequence"/>
</dbReference>
<dbReference type="EMBL" id="AHMM02000025">
    <property type="protein sequence ID" value="EQA35460.1"/>
    <property type="molecule type" value="Genomic_DNA"/>
</dbReference>
<evidence type="ECO:0000313" key="2">
    <source>
        <dbReference type="Proteomes" id="UP000018719"/>
    </source>
</evidence>
<dbReference type="STRING" id="1049790.LEP1GSC047_1376"/>
<protein>
    <submittedName>
        <fullName evidence="1">Uncharacterized protein</fullName>
    </submittedName>
</protein>
<accession>V6HH55</accession>